<dbReference type="InterPro" id="IPR013783">
    <property type="entry name" value="Ig-like_fold"/>
</dbReference>
<dbReference type="Pfam" id="PF19078">
    <property type="entry name" value="Big_12"/>
    <property type="match status" value="17"/>
</dbReference>
<feature type="domain" description="Bacterial Ig-like" evidence="8">
    <location>
        <begin position="2504"/>
        <end position="2593"/>
    </location>
</feature>
<feature type="domain" description="DUF7933" evidence="9">
    <location>
        <begin position="698"/>
        <end position="808"/>
    </location>
</feature>
<dbReference type="Gene3D" id="2.40.160.20">
    <property type="match status" value="1"/>
</dbReference>
<feature type="domain" description="Bacterial Ig-like" evidence="8">
    <location>
        <begin position="2408"/>
        <end position="2496"/>
    </location>
</feature>
<feature type="transmembrane region" description="Helical" evidence="6">
    <location>
        <begin position="3813"/>
        <end position="3831"/>
    </location>
</feature>
<feature type="domain" description="Bacterial Ig-like" evidence="8">
    <location>
        <begin position="2024"/>
        <end position="2112"/>
    </location>
</feature>
<feature type="domain" description="Bacterial Ig-like" evidence="8">
    <location>
        <begin position="1448"/>
        <end position="1538"/>
    </location>
</feature>
<feature type="domain" description="Bacterial Ig-like" evidence="8">
    <location>
        <begin position="1352"/>
        <end position="1439"/>
    </location>
</feature>
<feature type="domain" description="Bacterial Ig-like" evidence="8">
    <location>
        <begin position="1640"/>
        <end position="1729"/>
    </location>
</feature>
<dbReference type="InterPro" id="IPR059100">
    <property type="entry name" value="TSP3_bac"/>
</dbReference>
<evidence type="ECO:0000313" key="11">
    <source>
        <dbReference type="Proteomes" id="UP000441399"/>
    </source>
</evidence>
<dbReference type="Proteomes" id="UP000441399">
    <property type="component" value="Unassembled WGS sequence"/>
</dbReference>
<gene>
    <name evidence="10" type="ORF">OPDIPICF_01300</name>
</gene>
<keyword evidence="11" id="KW-1185">Reference proteome</keyword>
<keyword evidence="6" id="KW-0812">Transmembrane</keyword>
<feature type="signal peptide" evidence="7">
    <location>
        <begin position="1"/>
        <end position="38"/>
    </location>
</feature>
<dbReference type="InterPro" id="IPR008964">
    <property type="entry name" value="Invasin/intimin_cell_adhesion"/>
</dbReference>
<feature type="domain" description="Bacterial Ig-like" evidence="8">
    <location>
        <begin position="2216"/>
        <end position="2304"/>
    </location>
</feature>
<feature type="domain" description="Bacterial Ig-like" evidence="8">
    <location>
        <begin position="961"/>
        <end position="1038"/>
    </location>
</feature>
<evidence type="ECO:0000256" key="4">
    <source>
        <dbReference type="ARBA" id="ARBA00022837"/>
    </source>
</evidence>
<name>A0A5S9PTA4_9GAMM</name>
<feature type="domain" description="Bacterial Ig-like" evidence="8">
    <location>
        <begin position="1256"/>
        <end position="1346"/>
    </location>
</feature>
<dbReference type="InterPro" id="IPR028974">
    <property type="entry name" value="TSP_type-3_rpt"/>
</dbReference>
<dbReference type="EMBL" id="CACSIO010000012">
    <property type="protein sequence ID" value="CAA0108082.1"/>
    <property type="molecule type" value="Genomic_DNA"/>
</dbReference>
<dbReference type="PANTHER" id="PTHR34677:SF3">
    <property type="entry name" value="BACTERIAL IG-LIKE DOMAIN-CONTAINING PROTEIN"/>
    <property type="match status" value="1"/>
</dbReference>
<dbReference type="PANTHER" id="PTHR34677">
    <property type="match status" value="1"/>
</dbReference>
<dbReference type="InterPro" id="IPR057693">
    <property type="entry name" value="DUF7933"/>
</dbReference>
<evidence type="ECO:0000259" key="8">
    <source>
        <dbReference type="Pfam" id="PF19078"/>
    </source>
</evidence>
<feature type="domain" description="DUF7933" evidence="9">
    <location>
        <begin position="166"/>
        <end position="288"/>
    </location>
</feature>
<evidence type="ECO:0000256" key="6">
    <source>
        <dbReference type="SAM" id="Phobius"/>
    </source>
</evidence>
<feature type="domain" description="DUF7933" evidence="9">
    <location>
        <begin position="830"/>
        <end position="957"/>
    </location>
</feature>
<feature type="domain" description="Bacterial Ig-like" evidence="8">
    <location>
        <begin position="2312"/>
        <end position="2402"/>
    </location>
</feature>
<protein>
    <submittedName>
        <fullName evidence="10">Uncharacterized protein</fullName>
    </submittedName>
</protein>
<feature type="domain" description="Bacterial Ig-like" evidence="8">
    <location>
        <begin position="2600"/>
        <end position="2689"/>
    </location>
</feature>
<feature type="region of interest" description="Disordered" evidence="5">
    <location>
        <begin position="3029"/>
        <end position="3053"/>
    </location>
</feature>
<evidence type="ECO:0000256" key="7">
    <source>
        <dbReference type="SAM" id="SignalP"/>
    </source>
</evidence>
<feature type="domain" description="DUF7933" evidence="9">
    <location>
        <begin position="436"/>
        <end position="540"/>
    </location>
</feature>
<feature type="domain" description="Bacterial Ig-like" evidence="8">
    <location>
        <begin position="1736"/>
        <end position="1825"/>
    </location>
</feature>
<dbReference type="Gene3D" id="2.60.40.10">
    <property type="entry name" value="Immunoglobulins"/>
    <property type="match status" value="1"/>
</dbReference>
<feature type="domain" description="DUF7933" evidence="9">
    <location>
        <begin position="293"/>
        <end position="399"/>
    </location>
</feature>
<feature type="domain" description="Bacterial Ig-like" evidence="8">
    <location>
        <begin position="1544"/>
        <end position="1633"/>
    </location>
</feature>
<dbReference type="InterPro" id="IPR044048">
    <property type="entry name" value="Big_12"/>
</dbReference>
<keyword evidence="4" id="KW-0106">Calcium</keyword>
<evidence type="ECO:0000256" key="3">
    <source>
        <dbReference type="ARBA" id="ARBA00022729"/>
    </source>
</evidence>
<feature type="chain" id="PRO_5024922283" evidence="7">
    <location>
        <begin position="39"/>
        <end position="4055"/>
    </location>
</feature>
<feature type="domain" description="Bacterial Ig-like" evidence="8">
    <location>
        <begin position="2120"/>
        <end position="2209"/>
    </location>
</feature>
<sequence>MKFSNEITLSARPKTAWPFVSRLSLLFVGALFSLSSYAAPPTFSMAFSPETTNPTVPSTLTYTIDNTAGSALAGNLGFTNTLPAGVVIATPANVSTTCGGTTTAIEDTATISLTGAQLDVGNTCTLSVNVTSDSNGTYVNTSGDLTSSEGNSGNATASLTVEQALPSFSMAFFPSTISANGTSTLTYTIDNAAAGAGPAGNLGFTNMLPSGVVVATPANAVTACVDGLTSAMAESSTIELSGVRLGSGSRCTFSVDVTASTAGSFVNTTGELTSTAGNSGTATANLTISGTAPLFTAQFSPAEINPGQSTTLTYTIDNSSSSEVRTKANFTHTLPVGLTFANTFIDVSSCGGMVSNDSTTNTISVSDVTVPAGAVCSIGVGIVANDLGQYVSQTSALGDFLVFGSNMFPRNIGDPASADLSVVVANFSSYFASAGVAGGTVPLVFTLKNTDRSETATNISFTNDLNATLAGLTAAVLPNDGFCGPDSVVTGTSLISVSGISLAPGESCSVEVSVLIPSGAVTGIYPNVTSQATLDLSSSTTWPSTSSDLVVNSAPTLSMEFVEQQTAAGGSLTLRYVLTSTSASSSTTDIGFEQFIDTAIPGTTVSTVPANDSCGVGSTFDSTQVPTGNGENALQLSMSEGSLAAGGSCSFDVVLSVPSSASSGNYEFATSSVNATVDGSAVIGLPGSDSVEIVGGPSLTMAIVESSASPGDTITAEFSLQLSANSTADATNIAFTVDLGAVLSGLTSISSAQSNICGTGSSLTGDSTLSLTGASLSPGTSCTFSVDVQVPQSATPGSYTVTSSTQTSLVSGLAVTRAPVSDTFIVSGLTFTKEFVDGPYLPGANLVIRYVIANNINAPTASSIQFTDRLSQALSNLAVSGALPTTPCGASSSLTGGTTMGFAGGELLAGESCTFDVPVTVPLATTEGSYLSVTSGLTAIVDSAAAQTEAASATLIVEQLTVLISTAAGESTSISPIPVTVTFSRPVTGLDVTDLIITNGVADNFNGSGASYTLDITPSASGNVSVELPAAVASDASDMSVTNPVADALSVTYTAALPTATPSLLISSPSVAQVSSGPVTYTVTYTDAVEVNLTEAAITLNASGTSATVSVSNGNTETPTVTLSNITGDGTLGISISDSTARNGEKVAPAAGPSATFSVDNTLPSVVISDTVDASVNMPFTAQITFDEDVTGFDVNDINASNAQLSSFNGVSAKVYTVLVSPIADGVLTLDIDANTASDDHGNGNTVATQHAVTFDNTDPMLVITTTSSDPVSGMFTATITFNEAVSGFVQTDISADNASLDNFSATSSSVYTVDVTPASDGNVTLDVAANMATDTAGNGNAAANQFAIVSDATSPTVQIATTSSDPVNAAFTATITFSEDVIGFVAGDINASNANLSDFVANSATTYTVLVTPSSHGNVMLNIAADQASDNAGNGNSQAPEFSILNDVNPPSVQITSTVTNAVNASFTATITFDESVSGFEVGDIDATNANLSQFAATSLSVYSVLVTPNDEGNVALDIAASVADDAAGNANTQATQFALTYDETPPGVQITTSESDPVNSAFTATITFDEAVTGFVEADINAGNASLSNFSATSALVYTVLVTPDNDGNVTLDIPVGVAEDDAGNTNSAATQFAILSDATRPTLQITAIETGSVNAPFTATFTFDEAVTGFTEADISFANANLSNFVASSATVYTVVVEPATDSSVTLDVAADAASDAAGNGSTAAQQFAIIYDGTQPTVVIATSDTAPINAPFTATITFSEPVTDFVVADINVGNAIVSNLSAISTSVYSVLVTPNADGDVTLNIAGSVANDAAGNGNSQSNAFAILHDATQPTVQITSTETGPVNVAFTATITFSEVVTEFVQADINVGNAGLSNFNATSASVYTVLVTPASDGNVTLDIAANAANDSAGNGNTQATQFAVLNDVTQPTVQITSAETGPVNAPFMATVTFSEAVTGFGVSDLNSGNASLGQFVATSASVYTVLVTPTSDGNVTLNIAADAAEDLAGNGNTQATQFAILNDVTLPTVQIASTETGPVNAPFTATVTFSEAVSGFDIADINSVNAGLSQFVATSASVYTVLVTPTTDGNVTLDIAANAANDSAGNGNTLATQFAILNDVIQPTVLITSTASGQVNAPFTATVTFSEAVTGFDIADLNGGNANLSQFVATSTSVYTVLVTPTSDGDVTLDVAANAANDSAGNGNIQATQFAVLNDVTRPTVEIASTETSPVNAPFTATVTFSEAVTGFGMSDLNSGNARLSQFVATSASVYTVLVTPSSDGNVTLNIAVDAAEDTAGNGNTVAAEFAIMHDATRPTLQIAADETGPINGAFTATITFDEAVGGFTVADINASNASLSSFVATSDSVYSVLVTPVGDGNVSLYVAENAANDSAGNGNTQATSFAIMYDATQPSVQITTSAAGAVNAAFTAIISFDEGVSGFDLNDVDTSGAQVSDLNLVSEGVYTVLVSPTGDGQVTLDIAANVATDSAGNANAAAEQFVLHYDATVPTVVIETDHSDPVSGAFTATITFSETVTGFVAADINVNNATLTNFAGSASAVYSVLVTPNADGDVTLDIPVDVASDTAGNGNTAAEQFAILADATDPAVTITGAAEGPVNAPFVVTITFDESVIDFTIDDLSAGNASLSEFVSVSDSVWTVLVTPDTDGDVVLNIAEGVANDSAGNGNSEATPFSLTYDATHPQLLSTLPADDENRSEADVVITLTFDEAMRPVVGDNKVIELFREDMDTPIRTFVASGPDIKIEDTVVALTSPVTLETGFAYHVKVAAGAFTDIAGNEYEGILDATTLSFSIDTEAPTLVISEPTVASTKSGPVSYTVTYEGADTVALTESAITLNTVDTANAIVTVTNGDTNTATVTLSEISGDGRLGIGIAANTASDVAGNQAPASEPSSVFIVDGTAPAPGQFNVGESTAFTAQTNWTAATDKEDTVLQYSLYRLNNRYTATSLTSVDDIANVEAGSLIKRGNNVYNALVTDLAADSEHYLMLIVEDTNENKSLYQLSTAVFSSKPFEKTDTDGDGIPDDVERNIGSDPMDPNDVYGGDSGAADTDGDGIPDGLEDYISSITGADIDTSTDTDGDGVPDYLEVQNGFDPLDASVPAVLADTDGDGINDGMERILGTDPNNSGDVDSDGDGVPDAIEAYLLSHFGISGVNNQSDTDKDGLPDYLEIVNGYLPNNTNSPTANGEADSNMNMIADAVEWYLEMKRGFNDVAVYSDNDSDGLPDVLEIRRGSDASSQDSPVVNGQGDDDVNGISNAVASYLKDLGIRDLTPVKDSDGDLITDANEVAIGSDPLVSDEIDSDHDGLNDFIERYLESHGGVSVPAMTFLTDSDNDGLADYLEPLTANDENLPVPSDGSRGISAAVNHYFIQRGITVDQSSDFDADGVSDLDEIDQGSDPQVVDLPMVWHELQQSGVTNIVVFAANNDVGMVQARLIGAQARPVVYVWNISGLDGSGAELVGSLNDKNLMLDLSNAAMGVYVLEQVVSLEHGNQRYENTYTIRLTIGDEIVTDKDNDGFADRTDNLDDSFAGLQVSKNPGGENLIVEEAVVRAVAGDYARQLNKGYIDVSEMVGSELPIDLSGNFGVGLFDFKLINVPATLPSVKVIIPLQFGIPQQAVYRKLTVDKVWMDYDLVESAAAVDGGCSSVTEWQPGLIEGFMCVRLELVDGDPIFDIDGQRNGQIVDPGGIVSRGMDVDMSAITFSSEFFDAGSDIEVLVTVKDAAGVGIRNASITLQLNGLDDIDISTITNRGDGTYSAQLSSAGSAGIFMVTAVVNDGQNEYQLESESIELLSTKKPKAGGGFVSPVNLLLLLLLLFPRLIATRFRGFAGLPLVVFVFGFGFSSALSAADAASSAEPVALDETSVSEAQEASKNTNLQGVYLGVGGLVSFVSPDVGGTRYRISDDVSGGWQVLAGYRFDSQWALEYKYADLGAASLVFSRGPEPGSSAGEITYKEQSIAAMWNPWGYKSWVVQPYVQMGVAVNNTHWDSGAVDHENTATVFAGLGAELRFEKRFSARAGYSYYSEDASMIDITFKTYFGLF</sequence>
<feature type="domain" description="Bacterial Ig-like" evidence="8">
    <location>
        <begin position="1832"/>
        <end position="1922"/>
    </location>
</feature>
<evidence type="ECO:0000313" key="10">
    <source>
        <dbReference type="EMBL" id="CAA0108082.1"/>
    </source>
</evidence>
<feature type="domain" description="DUF7933" evidence="9">
    <location>
        <begin position="555"/>
        <end position="679"/>
    </location>
</feature>
<dbReference type="SUPFAM" id="SSF103647">
    <property type="entry name" value="TSP type-3 repeat"/>
    <property type="match status" value="2"/>
</dbReference>
<dbReference type="Pfam" id="PF18884">
    <property type="entry name" value="TSP3_bac"/>
    <property type="match status" value="4"/>
</dbReference>
<evidence type="ECO:0000259" key="9">
    <source>
        <dbReference type="Pfam" id="PF25564"/>
    </source>
</evidence>
<feature type="domain" description="DUF7933" evidence="9">
    <location>
        <begin position="41"/>
        <end position="161"/>
    </location>
</feature>
<evidence type="ECO:0000256" key="5">
    <source>
        <dbReference type="SAM" id="MobiDB-lite"/>
    </source>
</evidence>
<reference evidence="10 11" key="1">
    <citation type="submission" date="2019-11" db="EMBL/GenBank/DDBJ databases">
        <authorList>
            <person name="Holert J."/>
        </authorList>
    </citation>
    <scope>NUCLEOTIDE SEQUENCE [LARGE SCALE GENOMIC DNA]</scope>
    <source>
        <strain evidence="10">SB11_3</strain>
    </source>
</reference>
<evidence type="ECO:0000256" key="1">
    <source>
        <dbReference type="ARBA" id="ARBA00004613"/>
    </source>
</evidence>
<dbReference type="Pfam" id="PF25564">
    <property type="entry name" value="DUF7933"/>
    <property type="match status" value="7"/>
</dbReference>
<keyword evidence="2" id="KW-0964">Secreted</keyword>
<feature type="transmembrane region" description="Helical" evidence="6">
    <location>
        <begin position="3843"/>
        <end position="3863"/>
    </location>
</feature>
<dbReference type="SUPFAM" id="SSF56925">
    <property type="entry name" value="OMPA-like"/>
    <property type="match status" value="1"/>
</dbReference>
<proteinExistence type="predicted"/>
<dbReference type="GO" id="GO:0005509">
    <property type="term" value="F:calcium ion binding"/>
    <property type="evidence" value="ECO:0007669"/>
    <property type="project" value="InterPro"/>
</dbReference>
<keyword evidence="6" id="KW-0472">Membrane</keyword>
<accession>A0A5S9PTA4</accession>
<feature type="domain" description="Bacterial Ig-like" evidence="8">
    <location>
        <begin position="1160"/>
        <end position="1251"/>
    </location>
</feature>
<evidence type="ECO:0000256" key="2">
    <source>
        <dbReference type="ARBA" id="ARBA00022525"/>
    </source>
</evidence>
<dbReference type="SUPFAM" id="SSF49373">
    <property type="entry name" value="Invasin/intimin cell-adhesion fragments"/>
    <property type="match status" value="1"/>
</dbReference>
<comment type="subcellular location">
    <subcellularLocation>
        <location evidence="1">Secreted</location>
    </subcellularLocation>
</comment>
<feature type="domain" description="Bacterial Ig-like" evidence="8">
    <location>
        <begin position="1928"/>
        <end position="2017"/>
    </location>
</feature>
<keyword evidence="6" id="KW-1133">Transmembrane helix</keyword>
<keyword evidence="3 7" id="KW-0732">Signal</keyword>
<organism evidence="10 11">
    <name type="scientific">BD1-7 clade bacterium</name>
    <dbReference type="NCBI Taxonomy" id="2029982"/>
    <lineage>
        <taxon>Bacteria</taxon>
        <taxon>Pseudomonadati</taxon>
        <taxon>Pseudomonadota</taxon>
        <taxon>Gammaproteobacteria</taxon>
        <taxon>Cellvibrionales</taxon>
        <taxon>Spongiibacteraceae</taxon>
        <taxon>BD1-7 clade</taxon>
    </lineage>
</organism>
<dbReference type="InterPro" id="IPR011250">
    <property type="entry name" value="OMP/PagP_B-barrel"/>
</dbReference>
<dbReference type="OrthoDB" id="5242130at2"/>